<evidence type="ECO:0000313" key="1">
    <source>
        <dbReference type="EMBL" id="GAI83657.1"/>
    </source>
</evidence>
<name>X1RSF2_9ZZZZ</name>
<comment type="caution">
    <text evidence="1">The sequence shown here is derived from an EMBL/GenBank/DDBJ whole genome shotgun (WGS) entry which is preliminary data.</text>
</comment>
<accession>X1RSF2</accession>
<dbReference type="AlphaFoldDB" id="X1RSF2"/>
<proteinExistence type="predicted"/>
<gene>
    <name evidence="1" type="ORF">S12H4_19404</name>
</gene>
<reference evidence="1" key="1">
    <citation type="journal article" date="2014" name="Front. Microbiol.">
        <title>High frequency of phylogenetically diverse reductive dehalogenase-homologous genes in deep subseafloor sedimentary metagenomes.</title>
        <authorList>
            <person name="Kawai M."/>
            <person name="Futagami T."/>
            <person name="Toyoda A."/>
            <person name="Takaki Y."/>
            <person name="Nishi S."/>
            <person name="Hori S."/>
            <person name="Arai W."/>
            <person name="Tsubouchi T."/>
            <person name="Morono Y."/>
            <person name="Uchiyama I."/>
            <person name="Ito T."/>
            <person name="Fujiyama A."/>
            <person name="Inagaki F."/>
            <person name="Takami H."/>
        </authorList>
    </citation>
    <scope>NUCLEOTIDE SEQUENCE</scope>
    <source>
        <strain evidence="1">Expedition CK06-06</strain>
    </source>
</reference>
<dbReference type="EMBL" id="BARW01009701">
    <property type="protein sequence ID" value="GAI83657.1"/>
    <property type="molecule type" value="Genomic_DNA"/>
</dbReference>
<organism evidence="1">
    <name type="scientific">marine sediment metagenome</name>
    <dbReference type="NCBI Taxonomy" id="412755"/>
    <lineage>
        <taxon>unclassified sequences</taxon>
        <taxon>metagenomes</taxon>
        <taxon>ecological metagenomes</taxon>
    </lineage>
</organism>
<protein>
    <submittedName>
        <fullName evidence="1">Uncharacterized protein</fullName>
    </submittedName>
</protein>
<sequence>MHTAEKNRIVFARRGKVRRRALEKAIGKAKINFEKKTGIRSESETVIFSAYPSQYAGLQVIDYYLWALQRMFERGEDRFFHLLAPAYRLVMDLDDTRNKPYGEWYSDSNPLELKKIKPVAG</sequence>